<dbReference type="SMART" id="SM00306">
    <property type="entry name" value="HintN"/>
    <property type="match status" value="1"/>
</dbReference>
<dbReference type="Pfam" id="PF07591">
    <property type="entry name" value="PT-HINT"/>
    <property type="match status" value="1"/>
</dbReference>
<dbReference type="Pfam" id="PF18431">
    <property type="entry name" value="RNAse_A_bac"/>
    <property type="match status" value="1"/>
</dbReference>
<evidence type="ECO:0000313" key="3">
    <source>
        <dbReference type="EMBL" id="MCX3063565.1"/>
    </source>
</evidence>
<feature type="domain" description="Hint" evidence="2">
    <location>
        <begin position="274"/>
        <end position="370"/>
    </location>
</feature>
<dbReference type="InterPro" id="IPR030934">
    <property type="entry name" value="Intein_C"/>
</dbReference>
<dbReference type="InterPro" id="IPR036844">
    <property type="entry name" value="Hint_dom_sf"/>
</dbReference>
<comment type="caution">
    <text evidence="3">The sequence shown here is derived from an EMBL/GenBank/DDBJ whole genome shotgun (WGS) entry which is preliminary data.</text>
</comment>
<dbReference type="NCBIfam" id="TIGR01443">
    <property type="entry name" value="intein_Cterm"/>
    <property type="match status" value="1"/>
</dbReference>
<keyword evidence="4" id="KW-1185">Reference proteome</keyword>
<dbReference type="InterPro" id="IPR003587">
    <property type="entry name" value="Hint_dom_N"/>
</dbReference>
<dbReference type="Gene3D" id="2.170.16.10">
    <property type="entry name" value="Hedgehog/Intein (Hint) domain"/>
    <property type="match status" value="1"/>
</dbReference>
<dbReference type="InterPro" id="IPR041436">
    <property type="entry name" value="RNAse_A_bac"/>
</dbReference>
<feature type="compositionally biased region" description="Basic and acidic residues" evidence="1">
    <location>
        <begin position="431"/>
        <end position="442"/>
    </location>
</feature>
<feature type="region of interest" description="Disordered" evidence="1">
    <location>
        <begin position="431"/>
        <end position="461"/>
    </location>
</feature>
<evidence type="ECO:0000256" key="1">
    <source>
        <dbReference type="SAM" id="MobiDB-lite"/>
    </source>
</evidence>
<dbReference type="CDD" id="cd00081">
    <property type="entry name" value="Hint"/>
    <property type="match status" value="1"/>
</dbReference>
<evidence type="ECO:0000259" key="2">
    <source>
        <dbReference type="SMART" id="SM00306"/>
    </source>
</evidence>
<gene>
    <name evidence="3" type="ORF">OFY01_28150</name>
</gene>
<sequence length="554" mass="59530">AALDAAAARTAADQAEAAAKAARQAADQADADATAAEKAAKDAQKYAKQAQEAAEQAENAQKNKQIKDGAGGIGGLFYTSRNVPVGDPTNVKKHNCNPIFHTGNCTVTATIHFRVDLDIYLCTAQDVPATQAGCPMSDTYFLGTTPGKEIQSKTVTRTLTMVEFNKGIDPVKILLGDFIECGKKIASLVSDTSGGTWGDCAWAAFDIGSIVFGGKVAKAVADALKAVDASLRTGIGVKDALQALKAIDGVNPATVAEAEKTVDAYEEATTACSTNSFPGSTRVLLANGTRRAIRDVHIGDLLMAGDPTTGRLRGEQVTRDFRHQTVVLEDITLARGGRLTSTPGHRVFVMGRGWTLASALHKGDRLRTPTGSFRTVAAVRQHREQAPRTVYDLTVSGLHTFYAFAGVSPVLVHNCDNLELDEKQFPDAHTLEEHVRPDEQKAKALSARKTREQGRPTPNSVWTDQETAQKVLDAVLKDKASQISTWMTRKPNETVLELKGYYGPKGTSLGKVYWADKPTEAAGNGFLLKLVKAPRKPGMPKHPKGFYVQTFFPR</sequence>
<dbReference type="Proteomes" id="UP001163064">
    <property type="component" value="Unassembled WGS sequence"/>
</dbReference>
<dbReference type="InterPro" id="IPR006141">
    <property type="entry name" value="Intein_N"/>
</dbReference>
<dbReference type="EMBL" id="JAPHNL010000315">
    <property type="protein sequence ID" value="MCX3063565.1"/>
    <property type="molecule type" value="Genomic_DNA"/>
</dbReference>
<reference evidence="3" key="1">
    <citation type="submission" date="2022-10" db="EMBL/GenBank/DDBJ databases">
        <title>Streptomyces beihaiensis sp. nov., a chitin degrading actinobacterium, isolated from shrimp pond soil.</title>
        <authorList>
            <person name="Xie J."/>
            <person name="Shen N."/>
        </authorList>
    </citation>
    <scope>NUCLEOTIDE SEQUENCE</scope>
    <source>
        <strain evidence="3">GXMU-J5</strain>
    </source>
</reference>
<name>A0ABT3U5T0_9ACTN</name>
<organism evidence="3 4">
    <name type="scientific">Streptomyces beihaiensis</name>
    <dbReference type="NCBI Taxonomy" id="2984495"/>
    <lineage>
        <taxon>Bacteria</taxon>
        <taxon>Bacillati</taxon>
        <taxon>Actinomycetota</taxon>
        <taxon>Actinomycetes</taxon>
        <taxon>Kitasatosporales</taxon>
        <taxon>Streptomycetaceae</taxon>
        <taxon>Streptomyces</taxon>
    </lineage>
</organism>
<feature type="compositionally biased region" description="Low complexity" evidence="1">
    <location>
        <begin position="46"/>
        <end position="63"/>
    </location>
</feature>
<proteinExistence type="predicted"/>
<dbReference type="PROSITE" id="PS50818">
    <property type="entry name" value="INTEIN_C_TER"/>
    <property type="match status" value="1"/>
</dbReference>
<feature type="compositionally biased region" description="Low complexity" evidence="1">
    <location>
        <begin position="19"/>
        <end position="37"/>
    </location>
</feature>
<dbReference type="PROSITE" id="PS50817">
    <property type="entry name" value="INTEIN_N_TER"/>
    <property type="match status" value="1"/>
</dbReference>
<dbReference type="SUPFAM" id="SSF51294">
    <property type="entry name" value="Hedgehog/intein (Hint) domain"/>
    <property type="match status" value="1"/>
</dbReference>
<feature type="non-terminal residue" evidence="3">
    <location>
        <position position="1"/>
    </location>
</feature>
<dbReference type="RefSeq" id="WP_266604621.1">
    <property type="nucleotide sequence ID" value="NZ_JAPHNL010000315.1"/>
</dbReference>
<evidence type="ECO:0000313" key="4">
    <source>
        <dbReference type="Proteomes" id="UP001163064"/>
    </source>
</evidence>
<protein>
    <submittedName>
        <fullName evidence="3">Polymorphic toxin-type HINT domain-containing protein</fullName>
    </submittedName>
</protein>
<feature type="region of interest" description="Disordered" evidence="1">
    <location>
        <begin position="19"/>
        <end position="66"/>
    </location>
</feature>
<accession>A0ABT3U5T0</accession>